<sequence length="317" mass="37368">MMFCVDRNYKLDAENNNERLAFILKDWAFNMRKIDGSDYKESVIKTIWNTTAKLVQEKYFCEYQRHIDPFKDITFKEARAARDSKRKLLQTVPDKRKMSSVAMTSDEYKNMCLQWDEDTPEGLQKKFFHIAAVELAWRGNEASFSMLHFFKEETNNKGCLTNRIAYNPIFSKTRQGGDKNCADNKWLTQNLKNPEMCPVRLYRKLISKRETITNDRLFLTVNGKWNKYNNSNWYKNCLIGINTISKRTKMSAEKIGLDTKKVKITNHSKIRKMKSLEESQAHRSCVKTLIDRQRLHGRIDSSLSRKKNETPLSYPIR</sequence>
<dbReference type="AlphaFoldDB" id="A0A6P7F496"/>
<reference evidence="1" key="1">
    <citation type="submission" date="2025-08" db="UniProtKB">
        <authorList>
            <consortium name="RefSeq"/>
        </authorList>
    </citation>
    <scope>IDENTIFICATION</scope>
    <source>
        <tissue evidence="1">Whole insect</tissue>
    </source>
</reference>
<dbReference type="InParanoid" id="A0A6P7F496"/>
<organism evidence="1">
    <name type="scientific">Diabrotica virgifera virgifera</name>
    <name type="common">western corn rootworm</name>
    <dbReference type="NCBI Taxonomy" id="50390"/>
    <lineage>
        <taxon>Eukaryota</taxon>
        <taxon>Metazoa</taxon>
        <taxon>Ecdysozoa</taxon>
        <taxon>Arthropoda</taxon>
        <taxon>Hexapoda</taxon>
        <taxon>Insecta</taxon>
        <taxon>Pterygota</taxon>
        <taxon>Neoptera</taxon>
        <taxon>Endopterygota</taxon>
        <taxon>Coleoptera</taxon>
        <taxon>Polyphaga</taxon>
        <taxon>Cucujiformia</taxon>
        <taxon>Chrysomeloidea</taxon>
        <taxon>Chrysomelidae</taxon>
        <taxon>Galerucinae</taxon>
        <taxon>Diabroticina</taxon>
        <taxon>Diabroticites</taxon>
        <taxon>Diabrotica</taxon>
    </lineage>
</organism>
<evidence type="ECO:0000313" key="1">
    <source>
        <dbReference type="RefSeq" id="XP_028130226.1"/>
    </source>
</evidence>
<protein>
    <submittedName>
        <fullName evidence="1">Uncharacterized protein LOC114326168</fullName>
    </submittedName>
</protein>
<accession>A0A6P7F496</accession>
<proteinExistence type="predicted"/>
<gene>
    <name evidence="1" type="primary">LOC114326168</name>
</gene>
<dbReference type="RefSeq" id="XP_028130226.1">
    <property type="nucleotide sequence ID" value="XM_028274425.1"/>
</dbReference>
<name>A0A6P7F496_DIAVI</name>